<keyword evidence="6" id="KW-0675">Receptor</keyword>
<gene>
    <name evidence="6" type="ORF">D0C36_03115</name>
</gene>
<keyword evidence="3" id="KW-0998">Cell outer membrane</keyword>
<evidence type="ECO:0000256" key="2">
    <source>
        <dbReference type="ARBA" id="ARBA00023136"/>
    </source>
</evidence>
<sequence>MRKHLLLAIMFLFATVATFAQVTTSSMSGTIKDTKGETLIGATIKATHQPSGTNYATTTNADGRFTIPNMRTGGPYTVTVSYIGYQSQTIDNVSLLLGQPYVLNLTLATNGALLAEVKVTASRSKLNTSKTGASTNISTTQIATLPTISRSLGDLTRTTPQASGFSFGGRDARANNLQVDGANLNNNFGLDNNPTPGGGISPISLDAISEVSVNLAPYDVRQSGFTGAGIFAVTKSGTNTFHGSAYTTYQNQSYFGTNVGNTDISSQIVNSNNKIYGMTLGGPIIKNKLFFFVNGEYEKGAKPGITFIPKGGSGAGRETTTPVADMKTFADKLQSLGYDPGAYDNFPNFPSKDHKILAKLDWNIDDVNKLTAKYSELKVEGDISSVNGSSIPTNPSFSVTGRSGTISRLPFNRFSNNSSAFNNSNYGFNHSVRTASLELNSNISSRMSNQLIATATKNRDTRFSLGGKFFPTIDIFDGAGNNYMSAGSDPFTMNNDVINNIYNITDNFTYYTGKHTLTAGVTYEYQKLQNQFMPGAAGYYAYNSLSDFVNDKAPAAFAYTFSLIPGDDKPYPADLRIGQIGAYIQDEINFDHFKLTLGLRADKANYLLDPIENPAQTALTLPDANGNPTNYNTGKWPTAPILLSPRVGFRWDVLKDNSLVVRGGTGIFTGRIPFVFLTNMPAGNNMTVYQGNITNPAQLANITFSADPSKYRNLFSPTAGATTGSGIVYIDPNFKFPSVFRTDLAIDKALGNGFTFTAEGIISKDINAVRMRNANLKTPTGVLVEGDQTRPRFVGTGTNGALLATDRYIYPGVNTALVLENTNRGYSAVFTGMLSKSFSNGFYGSLAYTYTDSKDVTANPGSQATSIFNSNPVVGTANSQELYYSQYAIPHRVVANASYRIEYAKHFASTLSLYYEGAARGNFSYVVNGDLNGDGNSTTDLMFIPKKASDVTFRPYSATVNGVNYNFTVQQQQAAFEQFIQNSPYLSKHRGEYAKRNSAFLPWYNRLDVSFLQDFYLDVNNGNSKTTRHTLQFRADVFNFPNMLNKNWGTVKQTTTTNPLSYQSVDANGVPTYQWQNINGNLVTNPFQTNISTTSTWYAQLGLRYSF</sequence>
<dbReference type="SUPFAM" id="SSF49464">
    <property type="entry name" value="Carboxypeptidase regulatory domain-like"/>
    <property type="match status" value="1"/>
</dbReference>
<dbReference type="Pfam" id="PF25183">
    <property type="entry name" value="OMP_b-brl_4"/>
    <property type="match status" value="1"/>
</dbReference>
<feature type="signal peptide" evidence="4">
    <location>
        <begin position="1"/>
        <end position="20"/>
    </location>
</feature>
<dbReference type="InterPro" id="IPR057601">
    <property type="entry name" value="Oar-like_b-barrel"/>
</dbReference>
<dbReference type="EMBL" id="QWDC01000001">
    <property type="protein sequence ID" value="RFZ94551.1"/>
    <property type="molecule type" value="Genomic_DNA"/>
</dbReference>
<dbReference type="GO" id="GO:0009279">
    <property type="term" value="C:cell outer membrane"/>
    <property type="evidence" value="ECO:0007669"/>
    <property type="project" value="UniProtKB-SubCell"/>
</dbReference>
<dbReference type="InterPro" id="IPR008969">
    <property type="entry name" value="CarboxyPept-like_regulatory"/>
</dbReference>
<dbReference type="SUPFAM" id="SSF56935">
    <property type="entry name" value="Porins"/>
    <property type="match status" value="1"/>
</dbReference>
<keyword evidence="7" id="KW-1185">Reference proteome</keyword>
<dbReference type="Gene3D" id="2.60.40.1120">
    <property type="entry name" value="Carboxypeptidase-like, regulatory domain"/>
    <property type="match status" value="1"/>
</dbReference>
<comment type="subcellular location">
    <subcellularLocation>
        <location evidence="1">Cell outer membrane</location>
    </subcellularLocation>
</comment>
<evidence type="ECO:0000256" key="1">
    <source>
        <dbReference type="ARBA" id="ARBA00004442"/>
    </source>
</evidence>
<dbReference type="Proteomes" id="UP000264217">
    <property type="component" value="Unassembled WGS sequence"/>
</dbReference>
<dbReference type="InterPro" id="IPR036942">
    <property type="entry name" value="Beta-barrel_TonB_sf"/>
</dbReference>
<keyword evidence="2" id="KW-0472">Membrane</keyword>
<evidence type="ECO:0000313" key="7">
    <source>
        <dbReference type="Proteomes" id="UP000264217"/>
    </source>
</evidence>
<organism evidence="6 7">
    <name type="scientific">Mucilaginibacter conchicola</name>
    <dbReference type="NCBI Taxonomy" id="2303333"/>
    <lineage>
        <taxon>Bacteria</taxon>
        <taxon>Pseudomonadati</taxon>
        <taxon>Bacteroidota</taxon>
        <taxon>Sphingobacteriia</taxon>
        <taxon>Sphingobacteriales</taxon>
        <taxon>Sphingobacteriaceae</taxon>
        <taxon>Mucilaginibacter</taxon>
    </lineage>
</organism>
<proteinExistence type="predicted"/>
<accession>A0A372NXF4</accession>
<evidence type="ECO:0000256" key="3">
    <source>
        <dbReference type="ARBA" id="ARBA00023237"/>
    </source>
</evidence>
<comment type="caution">
    <text evidence="6">The sequence shown here is derived from an EMBL/GenBank/DDBJ whole genome shotgun (WGS) entry which is preliminary data.</text>
</comment>
<dbReference type="Pfam" id="PF13620">
    <property type="entry name" value="CarboxypepD_reg"/>
    <property type="match status" value="1"/>
</dbReference>
<reference evidence="6 7" key="1">
    <citation type="submission" date="2018-08" db="EMBL/GenBank/DDBJ databases">
        <title>Mucilaginibacter sp. MYSH2.</title>
        <authorList>
            <person name="Seo T."/>
        </authorList>
    </citation>
    <scope>NUCLEOTIDE SEQUENCE [LARGE SCALE GENOMIC DNA]</scope>
    <source>
        <strain evidence="6 7">MYSH2</strain>
    </source>
</reference>
<evidence type="ECO:0000256" key="4">
    <source>
        <dbReference type="SAM" id="SignalP"/>
    </source>
</evidence>
<name>A0A372NXF4_9SPHI</name>
<dbReference type="Gene3D" id="2.40.170.20">
    <property type="entry name" value="TonB-dependent receptor, beta-barrel domain"/>
    <property type="match status" value="1"/>
</dbReference>
<keyword evidence="4" id="KW-0732">Signal</keyword>
<evidence type="ECO:0000313" key="6">
    <source>
        <dbReference type="EMBL" id="RFZ94551.1"/>
    </source>
</evidence>
<dbReference type="AlphaFoldDB" id="A0A372NXF4"/>
<evidence type="ECO:0000259" key="5">
    <source>
        <dbReference type="Pfam" id="PF25183"/>
    </source>
</evidence>
<protein>
    <submittedName>
        <fullName evidence="6">TonB-dependent receptor</fullName>
    </submittedName>
</protein>
<feature type="domain" description="TonB-dependent transporter Oar-like beta-barrel" evidence="5">
    <location>
        <begin position="233"/>
        <end position="1054"/>
    </location>
</feature>
<feature type="chain" id="PRO_5016953928" evidence="4">
    <location>
        <begin position="21"/>
        <end position="1107"/>
    </location>
</feature>